<protein>
    <submittedName>
        <fullName evidence="3">Uncharacterized protein</fullName>
    </submittedName>
</protein>
<accession>A0A0A1TXA7</accession>
<gene>
    <name evidence="3" type="ORF">EIN_502590</name>
</gene>
<organism evidence="3 4">
    <name type="scientific">Entamoeba invadens IP1</name>
    <dbReference type="NCBI Taxonomy" id="370355"/>
    <lineage>
        <taxon>Eukaryota</taxon>
        <taxon>Amoebozoa</taxon>
        <taxon>Evosea</taxon>
        <taxon>Archamoebae</taxon>
        <taxon>Mastigamoebida</taxon>
        <taxon>Entamoebidae</taxon>
        <taxon>Entamoeba</taxon>
    </lineage>
</organism>
<feature type="coiled-coil region" evidence="1">
    <location>
        <begin position="122"/>
        <end position="149"/>
    </location>
</feature>
<keyword evidence="1" id="KW-0175">Coiled coil</keyword>
<dbReference type="GeneID" id="14883088"/>
<feature type="region of interest" description="Disordered" evidence="2">
    <location>
        <begin position="79"/>
        <end position="100"/>
    </location>
</feature>
<dbReference type="KEGG" id="eiv:EIN_502590"/>
<keyword evidence="4" id="KW-1185">Reference proteome</keyword>
<dbReference type="EMBL" id="KB207167">
    <property type="protein sequence ID" value="ELP84116.1"/>
    <property type="molecule type" value="Genomic_DNA"/>
</dbReference>
<reference evidence="3 4" key="1">
    <citation type="submission" date="2012-10" db="EMBL/GenBank/DDBJ databases">
        <authorList>
            <person name="Zafar N."/>
            <person name="Inman J."/>
            <person name="Hall N."/>
            <person name="Lorenzi H."/>
            <person name="Caler E."/>
        </authorList>
    </citation>
    <scope>NUCLEOTIDE SEQUENCE [LARGE SCALE GENOMIC DNA]</scope>
    <source>
        <strain evidence="3 4">IP1</strain>
    </source>
</reference>
<dbReference type="Proteomes" id="UP000014680">
    <property type="component" value="Unassembled WGS sequence"/>
</dbReference>
<dbReference type="AlphaFoldDB" id="A0A0A1TXA7"/>
<sequence>MELINKYFERNEVPKVDYVPEESKHKESKPIDTNKKVTPINYISFLQSIVNKYNLKDNKELKQCNKEINRYILNNPDVNNIETKDLNDKDKGKQQLVKKRTRISNKQYNELKNKLLDKDKDKQYSSEEIEELKEEIDILKNKQDILLNTLKKITNYIDKKADSVLNNY</sequence>
<evidence type="ECO:0000256" key="2">
    <source>
        <dbReference type="SAM" id="MobiDB-lite"/>
    </source>
</evidence>
<evidence type="ECO:0000256" key="1">
    <source>
        <dbReference type="SAM" id="Coils"/>
    </source>
</evidence>
<evidence type="ECO:0000313" key="3">
    <source>
        <dbReference type="EMBL" id="ELP84116.1"/>
    </source>
</evidence>
<proteinExistence type="predicted"/>
<dbReference type="RefSeq" id="XP_004183462.1">
    <property type="nucleotide sequence ID" value="XM_004183414.1"/>
</dbReference>
<name>A0A0A1TXA7_ENTIV</name>
<feature type="compositionally biased region" description="Basic and acidic residues" evidence="2">
    <location>
        <begin position="82"/>
        <end position="93"/>
    </location>
</feature>
<dbReference type="VEuPathDB" id="AmoebaDB:EIN_502590"/>
<evidence type="ECO:0000313" key="4">
    <source>
        <dbReference type="Proteomes" id="UP000014680"/>
    </source>
</evidence>